<sequence length="98" mass="10373">MHEGGDLGNPTGRIPELHNSCPDNEDAHTGNPDIRVPEQVKTEEGLQKRRAPFTEDAGGGGEKNESGIEEKNDVLTSTASPTTCGTNATPTKEEETDG</sequence>
<dbReference type="AlphaFoldDB" id="A0AAV7NX46"/>
<organism evidence="2 3">
    <name type="scientific">Pleurodeles waltl</name>
    <name type="common">Iberian ribbed newt</name>
    <dbReference type="NCBI Taxonomy" id="8319"/>
    <lineage>
        <taxon>Eukaryota</taxon>
        <taxon>Metazoa</taxon>
        <taxon>Chordata</taxon>
        <taxon>Craniata</taxon>
        <taxon>Vertebrata</taxon>
        <taxon>Euteleostomi</taxon>
        <taxon>Amphibia</taxon>
        <taxon>Batrachia</taxon>
        <taxon>Caudata</taxon>
        <taxon>Salamandroidea</taxon>
        <taxon>Salamandridae</taxon>
        <taxon>Pleurodelinae</taxon>
        <taxon>Pleurodeles</taxon>
    </lineage>
</organism>
<name>A0AAV7NX46_PLEWA</name>
<feature type="compositionally biased region" description="Basic and acidic residues" evidence="1">
    <location>
        <begin position="35"/>
        <end position="47"/>
    </location>
</feature>
<accession>A0AAV7NX46</accession>
<feature type="compositionally biased region" description="Polar residues" evidence="1">
    <location>
        <begin position="74"/>
        <end position="90"/>
    </location>
</feature>
<evidence type="ECO:0000256" key="1">
    <source>
        <dbReference type="SAM" id="MobiDB-lite"/>
    </source>
</evidence>
<keyword evidence="3" id="KW-1185">Reference proteome</keyword>
<dbReference type="Proteomes" id="UP001066276">
    <property type="component" value="Chromosome 8"/>
</dbReference>
<evidence type="ECO:0000313" key="2">
    <source>
        <dbReference type="EMBL" id="KAJ1120653.1"/>
    </source>
</evidence>
<feature type="compositionally biased region" description="Basic and acidic residues" evidence="1">
    <location>
        <begin position="62"/>
        <end position="73"/>
    </location>
</feature>
<proteinExistence type="predicted"/>
<gene>
    <name evidence="2" type="ORF">NDU88_008815</name>
</gene>
<evidence type="ECO:0000313" key="3">
    <source>
        <dbReference type="Proteomes" id="UP001066276"/>
    </source>
</evidence>
<dbReference type="EMBL" id="JANPWB010000012">
    <property type="protein sequence ID" value="KAJ1120653.1"/>
    <property type="molecule type" value="Genomic_DNA"/>
</dbReference>
<reference evidence="2" key="1">
    <citation type="journal article" date="2022" name="bioRxiv">
        <title>Sequencing and chromosome-scale assembly of the giantPleurodeles waltlgenome.</title>
        <authorList>
            <person name="Brown T."/>
            <person name="Elewa A."/>
            <person name="Iarovenko S."/>
            <person name="Subramanian E."/>
            <person name="Araus A.J."/>
            <person name="Petzold A."/>
            <person name="Susuki M."/>
            <person name="Suzuki K.-i.T."/>
            <person name="Hayashi T."/>
            <person name="Toyoda A."/>
            <person name="Oliveira C."/>
            <person name="Osipova E."/>
            <person name="Leigh N.D."/>
            <person name="Simon A."/>
            <person name="Yun M.H."/>
        </authorList>
    </citation>
    <scope>NUCLEOTIDE SEQUENCE</scope>
    <source>
        <strain evidence="2">20211129_DDA</strain>
        <tissue evidence="2">Liver</tissue>
    </source>
</reference>
<feature type="region of interest" description="Disordered" evidence="1">
    <location>
        <begin position="1"/>
        <end position="98"/>
    </location>
</feature>
<protein>
    <submittedName>
        <fullName evidence="2">Uncharacterized protein</fullName>
    </submittedName>
</protein>
<comment type="caution">
    <text evidence="2">The sequence shown here is derived from an EMBL/GenBank/DDBJ whole genome shotgun (WGS) entry which is preliminary data.</text>
</comment>